<evidence type="ECO:0000313" key="5">
    <source>
        <dbReference type="Proteomes" id="UP000593567"/>
    </source>
</evidence>
<evidence type="ECO:0000256" key="3">
    <source>
        <dbReference type="SAM" id="MobiDB-lite"/>
    </source>
</evidence>
<dbReference type="SUPFAM" id="SSF117281">
    <property type="entry name" value="Kelch motif"/>
    <property type="match status" value="2"/>
</dbReference>
<dbReference type="EMBL" id="VXIV02000317">
    <property type="protein sequence ID" value="KAF6039025.1"/>
    <property type="molecule type" value="Genomic_DNA"/>
</dbReference>
<evidence type="ECO:0000256" key="1">
    <source>
        <dbReference type="ARBA" id="ARBA00022441"/>
    </source>
</evidence>
<keyword evidence="2" id="KW-0677">Repeat</keyword>
<dbReference type="OrthoDB" id="10251809at2759"/>
<dbReference type="AlphaFoldDB" id="A0A7J7KKZ5"/>
<keyword evidence="1" id="KW-0880">Kelch repeat</keyword>
<keyword evidence="5" id="KW-1185">Reference proteome</keyword>
<gene>
    <name evidence="4" type="ORF">EB796_002680</name>
</gene>
<protein>
    <recommendedName>
        <fullName evidence="6">RABEPK</fullName>
    </recommendedName>
</protein>
<dbReference type="InterPro" id="IPR006652">
    <property type="entry name" value="Kelch_1"/>
</dbReference>
<dbReference type="Gene3D" id="2.120.10.80">
    <property type="entry name" value="Kelch-type beta propeller"/>
    <property type="match status" value="2"/>
</dbReference>
<organism evidence="4 5">
    <name type="scientific">Bugula neritina</name>
    <name type="common">Brown bryozoan</name>
    <name type="synonym">Sertularia neritina</name>
    <dbReference type="NCBI Taxonomy" id="10212"/>
    <lineage>
        <taxon>Eukaryota</taxon>
        <taxon>Metazoa</taxon>
        <taxon>Spiralia</taxon>
        <taxon>Lophotrochozoa</taxon>
        <taxon>Bryozoa</taxon>
        <taxon>Gymnolaemata</taxon>
        <taxon>Cheilostomatida</taxon>
        <taxon>Flustrina</taxon>
        <taxon>Buguloidea</taxon>
        <taxon>Bugulidae</taxon>
        <taxon>Bugula</taxon>
    </lineage>
</organism>
<comment type="caution">
    <text evidence="4">The sequence shown here is derived from an EMBL/GenBank/DDBJ whole genome shotgun (WGS) entry which is preliminary data.</text>
</comment>
<proteinExistence type="predicted"/>
<accession>A0A7J7KKZ5</accession>
<dbReference type="PANTHER" id="PTHR46228">
    <property type="entry name" value="KELCH DOMAIN-CONTAINING PROTEIN"/>
    <property type="match status" value="1"/>
</dbReference>
<dbReference type="PANTHER" id="PTHR46228:SF2">
    <property type="entry name" value="KELCH REPEAT PROTEIN (AFU_ORTHOLOGUE AFUA_4G14350)"/>
    <property type="match status" value="1"/>
</dbReference>
<feature type="region of interest" description="Disordered" evidence="3">
    <location>
        <begin position="1"/>
        <end position="28"/>
    </location>
</feature>
<dbReference type="Proteomes" id="UP000593567">
    <property type="component" value="Unassembled WGS sequence"/>
</dbReference>
<reference evidence="4" key="1">
    <citation type="submission" date="2020-06" db="EMBL/GenBank/DDBJ databases">
        <title>Draft genome of Bugula neritina, a colonial animal packing powerful symbionts and potential medicines.</title>
        <authorList>
            <person name="Rayko M."/>
        </authorList>
    </citation>
    <scope>NUCLEOTIDE SEQUENCE [LARGE SCALE GENOMIC DNA]</scope>
    <source>
        <strain evidence="4">Kwan_BN1</strain>
    </source>
</reference>
<dbReference type="Pfam" id="PF24681">
    <property type="entry name" value="Kelch_KLHDC2_KLHL20_DRC7"/>
    <property type="match status" value="2"/>
</dbReference>
<evidence type="ECO:0000256" key="2">
    <source>
        <dbReference type="ARBA" id="ARBA00022737"/>
    </source>
</evidence>
<dbReference type="SMART" id="SM00612">
    <property type="entry name" value="Kelch"/>
    <property type="match status" value="3"/>
</dbReference>
<sequence length="429" mass="47188">MPSPATLPTTFTEEKTITMSKSSHTDTDTLVTAANTAAPTSQSKSEADGSGDLYQVDEVKVVSWKVGDSTEATKPSAREGHCCCAVGDDIYIFGGVSISETNGVDEKSDLWKFSLKEQKWTLVMPSKGSEKPLSRSAATMSAVGSKLYLFGGLNQSVGWLDDMLVFDTETNCWREEDESTGNMPSARDKLSSAVIGQCIWFFGGFGPKVATRGPLDLEDDEDISSDDEIHQLERQQEAAQFGWFDDLHVYDTQTKVWAQPVQLSMGRPSPRCAASMISYRHLLVIFGGRDADGRLNDLHLFDTEKRKWLKDRQVTGSPPDCRSFHAATLAADSTMLVVGGRGTENQHYNDVYSLSLERNSWTKLETDGLSARACHTLVSLNNQLVVFGGSSAFNQTLQHCDTFYSDLLVASYSSQEDYGCSPPKLKKVR</sequence>
<name>A0A7J7KKZ5_BUGNE</name>
<evidence type="ECO:0000313" key="4">
    <source>
        <dbReference type="EMBL" id="KAF6039025.1"/>
    </source>
</evidence>
<evidence type="ECO:0008006" key="6">
    <source>
        <dbReference type="Google" id="ProtNLM"/>
    </source>
</evidence>
<dbReference type="InterPro" id="IPR015915">
    <property type="entry name" value="Kelch-typ_b-propeller"/>
</dbReference>